<keyword evidence="3" id="KW-1185">Reference proteome</keyword>
<gene>
    <name evidence="2" type="ORF">CY34DRAFT_17432</name>
</gene>
<dbReference type="AlphaFoldDB" id="A0A0C9ZZA1"/>
<protein>
    <submittedName>
        <fullName evidence="2">Uncharacterized protein</fullName>
    </submittedName>
</protein>
<dbReference type="OrthoDB" id="2662620at2759"/>
<dbReference type="HOGENOM" id="CLU_987569_0_0_1"/>
<accession>A0A0C9ZZA1</accession>
<evidence type="ECO:0000313" key="3">
    <source>
        <dbReference type="Proteomes" id="UP000054485"/>
    </source>
</evidence>
<evidence type="ECO:0000313" key="2">
    <source>
        <dbReference type="EMBL" id="KIK34856.1"/>
    </source>
</evidence>
<feature type="region of interest" description="Disordered" evidence="1">
    <location>
        <begin position="24"/>
        <end position="95"/>
    </location>
</feature>
<dbReference type="InParanoid" id="A0A0C9ZZA1"/>
<evidence type="ECO:0000256" key="1">
    <source>
        <dbReference type="SAM" id="MobiDB-lite"/>
    </source>
</evidence>
<reference evidence="2 3" key="1">
    <citation type="submission" date="2014-04" db="EMBL/GenBank/DDBJ databases">
        <authorList>
            <consortium name="DOE Joint Genome Institute"/>
            <person name="Kuo A."/>
            <person name="Ruytinx J."/>
            <person name="Rineau F."/>
            <person name="Colpaert J."/>
            <person name="Kohler A."/>
            <person name="Nagy L.G."/>
            <person name="Floudas D."/>
            <person name="Copeland A."/>
            <person name="Barry K.W."/>
            <person name="Cichocki N."/>
            <person name="Veneault-Fourrey C."/>
            <person name="LaButti K."/>
            <person name="Lindquist E.A."/>
            <person name="Lipzen A."/>
            <person name="Lundell T."/>
            <person name="Morin E."/>
            <person name="Murat C."/>
            <person name="Sun H."/>
            <person name="Tunlid A."/>
            <person name="Henrissat B."/>
            <person name="Grigoriev I.V."/>
            <person name="Hibbett D.S."/>
            <person name="Martin F."/>
            <person name="Nordberg H.P."/>
            <person name="Cantor M.N."/>
            <person name="Hua S.X."/>
        </authorList>
    </citation>
    <scope>NUCLEOTIDE SEQUENCE [LARGE SCALE GENOMIC DNA]</scope>
    <source>
        <strain evidence="2 3">UH-Slu-Lm8-n1</strain>
    </source>
</reference>
<organism evidence="2 3">
    <name type="scientific">Suillus luteus UH-Slu-Lm8-n1</name>
    <dbReference type="NCBI Taxonomy" id="930992"/>
    <lineage>
        <taxon>Eukaryota</taxon>
        <taxon>Fungi</taxon>
        <taxon>Dikarya</taxon>
        <taxon>Basidiomycota</taxon>
        <taxon>Agaricomycotina</taxon>
        <taxon>Agaricomycetes</taxon>
        <taxon>Agaricomycetidae</taxon>
        <taxon>Boletales</taxon>
        <taxon>Suillineae</taxon>
        <taxon>Suillaceae</taxon>
        <taxon>Suillus</taxon>
    </lineage>
</organism>
<dbReference type="EMBL" id="KN835694">
    <property type="protein sequence ID" value="KIK34856.1"/>
    <property type="molecule type" value="Genomic_DNA"/>
</dbReference>
<name>A0A0C9ZZA1_9AGAM</name>
<feature type="compositionally biased region" description="Low complexity" evidence="1">
    <location>
        <begin position="47"/>
        <end position="76"/>
    </location>
</feature>
<sequence length="282" mass="30937">MLQTPLAPASFNKEPQVEEVLTFASIPSLPSTPPRTHHNPFKHDYGSPGTSSCLSSSPPSSPSLVSAKGSAASAASDADDMVFPLTPNSKKSTGQCRIANTSLEAESPLTSHSPEDQLDDTDTFLSYSQASPSRSTRILDKMIGNIIYNEGTSESVEQQDKELYLKQMGQLSASSFHLSIRVLEAVRERERMLYFASCWDVALFERQKDFAACERELSKTNFLVVERELGTVLDILAQRLSSPRGLATDGRHLAAVRENNMRSIRRADDVLAFVKDHGCPAE</sequence>
<reference evidence="3" key="2">
    <citation type="submission" date="2015-01" db="EMBL/GenBank/DDBJ databases">
        <title>Evolutionary Origins and Diversification of the Mycorrhizal Mutualists.</title>
        <authorList>
            <consortium name="DOE Joint Genome Institute"/>
            <consortium name="Mycorrhizal Genomics Consortium"/>
            <person name="Kohler A."/>
            <person name="Kuo A."/>
            <person name="Nagy L.G."/>
            <person name="Floudas D."/>
            <person name="Copeland A."/>
            <person name="Barry K.W."/>
            <person name="Cichocki N."/>
            <person name="Veneault-Fourrey C."/>
            <person name="LaButti K."/>
            <person name="Lindquist E.A."/>
            <person name="Lipzen A."/>
            <person name="Lundell T."/>
            <person name="Morin E."/>
            <person name="Murat C."/>
            <person name="Riley R."/>
            <person name="Ohm R."/>
            <person name="Sun H."/>
            <person name="Tunlid A."/>
            <person name="Henrissat B."/>
            <person name="Grigoriev I.V."/>
            <person name="Hibbett D.S."/>
            <person name="Martin F."/>
        </authorList>
    </citation>
    <scope>NUCLEOTIDE SEQUENCE [LARGE SCALE GENOMIC DNA]</scope>
    <source>
        <strain evidence="3">UH-Slu-Lm8-n1</strain>
    </source>
</reference>
<feature type="compositionally biased region" description="Polar residues" evidence="1">
    <location>
        <begin position="86"/>
        <end position="95"/>
    </location>
</feature>
<dbReference type="Proteomes" id="UP000054485">
    <property type="component" value="Unassembled WGS sequence"/>
</dbReference>
<proteinExistence type="predicted"/>